<protein>
    <recommendedName>
        <fullName evidence="3">Endonuclease/exonuclease/phosphatase domain-containing protein</fullName>
    </recommendedName>
</protein>
<organism evidence="1 2">
    <name type="scientific">Glomus cerebriforme</name>
    <dbReference type="NCBI Taxonomy" id="658196"/>
    <lineage>
        <taxon>Eukaryota</taxon>
        <taxon>Fungi</taxon>
        <taxon>Fungi incertae sedis</taxon>
        <taxon>Mucoromycota</taxon>
        <taxon>Glomeromycotina</taxon>
        <taxon>Glomeromycetes</taxon>
        <taxon>Glomerales</taxon>
        <taxon>Glomeraceae</taxon>
        <taxon>Glomus</taxon>
    </lineage>
</organism>
<reference evidence="1 2" key="1">
    <citation type="submission" date="2018-06" db="EMBL/GenBank/DDBJ databases">
        <title>Comparative genomics reveals the genomic features of Rhizophagus irregularis, R. cerebriforme, R. diaphanum and Gigaspora rosea, and their symbiotic lifestyle signature.</title>
        <authorList>
            <person name="Morin E."/>
            <person name="San Clemente H."/>
            <person name="Chen E.C.H."/>
            <person name="De La Providencia I."/>
            <person name="Hainaut M."/>
            <person name="Kuo A."/>
            <person name="Kohler A."/>
            <person name="Murat C."/>
            <person name="Tang N."/>
            <person name="Roy S."/>
            <person name="Loubradou J."/>
            <person name="Henrissat B."/>
            <person name="Grigoriev I.V."/>
            <person name="Corradi N."/>
            <person name="Roux C."/>
            <person name="Martin F.M."/>
        </authorList>
    </citation>
    <scope>NUCLEOTIDE SEQUENCE [LARGE SCALE GENOMIC DNA]</scope>
    <source>
        <strain evidence="1 2">DAOM 227022</strain>
    </source>
</reference>
<evidence type="ECO:0000313" key="1">
    <source>
        <dbReference type="EMBL" id="RIA83769.1"/>
    </source>
</evidence>
<dbReference type="Proteomes" id="UP000265703">
    <property type="component" value="Unassembled WGS sequence"/>
</dbReference>
<comment type="caution">
    <text evidence="1">The sequence shown here is derived from an EMBL/GenBank/DDBJ whole genome shotgun (WGS) entry which is preliminary data.</text>
</comment>
<gene>
    <name evidence="1" type="ORF">C1645_833283</name>
</gene>
<dbReference type="EMBL" id="QKYT01000543">
    <property type="protein sequence ID" value="RIA83769.1"/>
    <property type="molecule type" value="Genomic_DNA"/>
</dbReference>
<proteinExistence type="predicted"/>
<name>A0A397SFW4_9GLOM</name>
<evidence type="ECO:0008006" key="3">
    <source>
        <dbReference type="Google" id="ProtNLM"/>
    </source>
</evidence>
<evidence type="ECO:0000313" key="2">
    <source>
        <dbReference type="Proteomes" id="UP000265703"/>
    </source>
</evidence>
<dbReference type="OrthoDB" id="2449627at2759"/>
<dbReference type="AlphaFoldDB" id="A0A397SFW4"/>
<keyword evidence="2" id="KW-1185">Reference proteome</keyword>
<accession>A0A397SFW4</accession>
<sequence length="209" mass="24404">MLMGDFNLKYEEFIKNYKRKGIDAIWVSSNLLLDTLTADNFPIDLFNTDHHSVSTTMIRQGLFNQNANICKLIAFLPDIYNHSTLNSAWNEIRKNIMDSANKYINNHFSSTEHKQEFRLKYISTLSGYIRALNTFLKLISADKVSNNSAFLTNNNKNWIEKIISLRKTLLVLYESQVRTDEDKRIKEFVKSRCDNYKDNQGLMLDSLLE</sequence>